<gene>
    <name evidence="3" type="ORF">KRR39_22425</name>
</gene>
<dbReference type="SMART" id="SM00411">
    <property type="entry name" value="BHL"/>
    <property type="match status" value="1"/>
</dbReference>
<dbReference type="GO" id="GO:0030261">
    <property type="term" value="P:chromosome condensation"/>
    <property type="evidence" value="ECO:0007669"/>
    <property type="project" value="UniProtKB-KW"/>
</dbReference>
<dbReference type="AlphaFoldDB" id="A0A975Y035"/>
<evidence type="ECO:0000313" key="4">
    <source>
        <dbReference type="Proteomes" id="UP000683575"/>
    </source>
</evidence>
<proteinExistence type="predicted"/>
<dbReference type="PANTHER" id="PTHR33175">
    <property type="entry name" value="DNA-BINDING PROTEIN HU"/>
    <property type="match status" value="1"/>
</dbReference>
<sequence length="104" mass="11384">MNKREFVDAIIEKTGWSRRESELALATVLDTISDSVANGDKVTLPGFGTFEKRERAAREGRNPQTGAVVKIKKTNVPAFKAGATLKTYVAASKKDQAAFRKNRG</sequence>
<dbReference type="GO" id="GO:0003677">
    <property type="term" value="F:DNA binding"/>
    <property type="evidence" value="ECO:0007669"/>
    <property type="project" value="UniProtKB-KW"/>
</dbReference>
<dbReference type="InterPro" id="IPR020816">
    <property type="entry name" value="Histone-like_DNA-bd_CS"/>
</dbReference>
<organism evidence="3 4">
    <name type="scientific">Nocardioides panacis</name>
    <dbReference type="NCBI Taxonomy" id="2849501"/>
    <lineage>
        <taxon>Bacteria</taxon>
        <taxon>Bacillati</taxon>
        <taxon>Actinomycetota</taxon>
        <taxon>Actinomycetes</taxon>
        <taxon>Propionibacteriales</taxon>
        <taxon>Nocardioidaceae</taxon>
        <taxon>Nocardioides</taxon>
    </lineage>
</organism>
<dbReference type="KEGG" id="nps:KRR39_22425"/>
<keyword evidence="2 3" id="KW-0238">DNA-binding</keyword>
<keyword evidence="4" id="KW-1185">Reference proteome</keyword>
<evidence type="ECO:0000256" key="1">
    <source>
        <dbReference type="ARBA" id="ARBA00023067"/>
    </source>
</evidence>
<dbReference type="Proteomes" id="UP000683575">
    <property type="component" value="Chromosome"/>
</dbReference>
<dbReference type="GO" id="GO:0030527">
    <property type="term" value="F:structural constituent of chromatin"/>
    <property type="evidence" value="ECO:0007669"/>
    <property type="project" value="InterPro"/>
</dbReference>
<dbReference type="EMBL" id="CP077062">
    <property type="protein sequence ID" value="QWZ08062.1"/>
    <property type="molecule type" value="Genomic_DNA"/>
</dbReference>
<dbReference type="PROSITE" id="PS00045">
    <property type="entry name" value="HISTONE_LIKE"/>
    <property type="match status" value="1"/>
</dbReference>
<dbReference type="GO" id="GO:0005829">
    <property type="term" value="C:cytosol"/>
    <property type="evidence" value="ECO:0007669"/>
    <property type="project" value="TreeGrafter"/>
</dbReference>
<dbReference type="PANTHER" id="PTHR33175:SF3">
    <property type="entry name" value="DNA-BINDING PROTEIN HU-BETA"/>
    <property type="match status" value="1"/>
</dbReference>
<dbReference type="Pfam" id="PF00216">
    <property type="entry name" value="Bac_DNA_binding"/>
    <property type="match status" value="1"/>
</dbReference>
<keyword evidence="1" id="KW-0226">DNA condensation</keyword>
<reference evidence="3" key="1">
    <citation type="submission" date="2021-06" db="EMBL/GenBank/DDBJ databases">
        <title>Complete genome sequence of Nocardioides sp. G188.</title>
        <authorList>
            <person name="Im W.-T."/>
        </authorList>
    </citation>
    <scope>NUCLEOTIDE SEQUENCE</scope>
    <source>
        <strain evidence="3">G188</strain>
    </source>
</reference>
<accession>A0A975Y035</accession>
<dbReference type="InterPro" id="IPR000119">
    <property type="entry name" value="Hist_DNA-bd"/>
</dbReference>
<name>A0A975Y035_9ACTN</name>
<dbReference type="CDD" id="cd13831">
    <property type="entry name" value="HU"/>
    <property type="match status" value="1"/>
</dbReference>
<protein>
    <submittedName>
        <fullName evidence="3">HU family DNA-binding protein</fullName>
    </submittedName>
</protein>
<evidence type="ECO:0000256" key="2">
    <source>
        <dbReference type="ARBA" id="ARBA00023125"/>
    </source>
</evidence>
<evidence type="ECO:0000313" key="3">
    <source>
        <dbReference type="EMBL" id="QWZ08062.1"/>
    </source>
</evidence>